<sequence>MTAPAVGHRPPDAGPNMSSIYEYGRSSQPTDHRPPSPPSDSAIRALHDSAPDPPDTPANGLTTPSDMMPVKSEPDDSAFSHPTTERNTQSDTRRQSAASALLAQLLGNQASAPSDAAGTTAEQPVPAAQETDQHHQEISNEMNEDWSTEAPAGTDTMDLDLTGIQEHVPGDSDELPGSHEDQKNSDQPPELSFSHPEADLDISVKNADPSEGLTDPLLFSKAGLDHSDLFPFDITAAPKTPFEALQQNELLTAAYLSQGADLSAFGYPGSHLHDGNGSIAGSEPRIQAFAKLEFDDGHFYCNTYSFILGRDVRAARAAHQREFQVRQAMRHSRAKSSSGGNASHTPARMKHEGSGILGSVVSDRGGIMGFDPDVPPHLPTRLSRRSSNSSHHESAPMHATPAQLQSNTTDYNALAMESLHENSGDAKPVDTLTLLPSPDACPTIPIHPPATTDGSAAGHRGISRKHVKIAYNFDKNLFEMEVMGRNGAFIGADWLSPGQIRPLHSGDYIQIGGVRIRFLLPDVPVGETGADRAEDSYVPEDENAHASMPPAENDESDKQKSESTDDKDAPRTTKIVLKTRDPDAARPVQSIESSVDGQQPMRRRGPGRPPKDGIMSKRERAELAREQKLAAKREANGGVTPPPINRPKAGKTTTTTGAIVTTPKESVGGESPGSKPEKRKYTKRKKPDGTLMDFPLPSTEGGQFPMDQRPEDFIKAPPVKKRKPSRSPSPNYPPESAYTPEDLAKPPYNYAVLIFDALTEAGTPMTLKQIYRALKLKYPYFRFKCETEGWTSSVRHNLNGNSHLFMHAERDGKGWSWQLRPGASVEKEKKRRPSPPPPSSQPPSMPAATPQYMPPMNPPYGNPSNGQTSMANPHFQFPSMPSNPYTAPAPAPTPAPQQASPYPPPSQPAASTPFPIPSPLRNNLPPAFAQTTPSTYTSPYASDPPPQLVQYQQSQQQALQTQPQHHSPYPPANPPPPPPPMSINQPAQNLPPNPGPPMQHPPNLGVGPSESNSGPMDTSEASSFNDRANKAIDDFEAVLMEDYEDKNYIREVLKSARARVLGEATESSFPGGEPKDEAVILDALRNLIGSLKDQ</sequence>
<keyword evidence="8" id="KW-1185">Reference proteome</keyword>
<evidence type="ECO:0000259" key="6">
    <source>
        <dbReference type="PROSITE" id="PS50039"/>
    </source>
</evidence>
<dbReference type="AlphaFoldDB" id="A0A5N6TX81"/>
<dbReference type="Pfam" id="PF00250">
    <property type="entry name" value="Forkhead"/>
    <property type="match status" value="1"/>
</dbReference>
<feature type="compositionally biased region" description="Low complexity" evidence="4">
    <location>
        <begin position="931"/>
        <end position="941"/>
    </location>
</feature>
<feature type="region of interest" description="Disordered" evidence="4">
    <location>
        <begin position="371"/>
        <end position="404"/>
    </location>
</feature>
<dbReference type="Gene3D" id="1.10.10.10">
    <property type="entry name" value="Winged helix-like DNA-binding domain superfamily/Winged helix DNA-binding domain"/>
    <property type="match status" value="1"/>
</dbReference>
<protein>
    <submittedName>
        <fullName evidence="7">Uncharacterized protein</fullName>
    </submittedName>
</protein>
<dbReference type="GO" id="GO:0043565">
    <property type="term" value="F:sequence-specific DNA binding"/>
    <property type="evidence" value="ECO:0007669"/>
    <property type="project" value="InterPro"/>
</dbReference>
<evidence type="ECO:0000313" key="8">
    <source>
        <dbReference type="Proteomes" id="UP000325780"/>
    </source>
</evidence>
<dbReference type="OrthoDB" id="5402974at2759"/>
<comment type="subcellular location">
    <subcellularLocation>
        <location evidence="3">Nucleus</location>
    </subcellularLocation>
</comment>
<feature type="compositionally biased region" description="Basic and acidic residues" evidence="4">
    <location>
        <begin position="609"/>
        <end position="635"/>
    </location>
</feature>
<evidence type="ECO:0000256" key="2">
    <source>
        <dbReference type="ARBA" id="ARBA00023242"/>
    </source>
</evidence>
<feature type="compositionally biased region" description="Low complexity" evidence="4">
    <location>
        <begin position="95"/>
        <end position="112"/>
    </location>
</feature>
<dbReference type="Pfam" id="PF00498">
    <property type="entry name" value="FHA"/>
    <property type="match status" value="1"/>
</dbReference>
<dbReference type="PANTHER" id="PTHR21712">
    <property type="entry name" value="PRE-RRNA-PROCESSING PROTEIN FHL1"/>
    <property type="match status" value="1"/>
</dbReference>
<feature type="compositionally biased region" description="Low complexity" evidence="4">
    <location>
        <begin position="650"/>
        <end position="662"/>
    </location>
</feature>
<feature type="region of interest" description="Disordered" evidence="4">
    <location>
        <begin position="527"/>
        <end position="741"/>
    </location>
</feature>
<dbReference type="SUPFAM" id="SSF46785">
    <property type="entry name" value="Winged helix' DNA-binding domain"/>
    <property type="match status" value="1"/>
</dbReference>
<evidence type="ECO:0000256" key="4">
    <source>
        <dbReference type="SAM" id="MobiDB-lite"/>
    </source>
</evidence>
<dbReference type="InterPro" id="IPR001766">
    <property type="entry name" value="Fork_head_dom"/>
</dbReference>
<feature type="compositionally biased region" description="Pro residues" evidence="4">
    <location>
        <begin position="989"/>
        <end position="1000"/>
    </location>
</feature>
<dbReference type="InterPro" id="IPR036388">
    <property type="entry name" value="WH-like_DNA-bd_sf"/>
</dbReference>
<evidence type="ECO:0000313" key="7">
    <source>
        <dbReference type="EMBL" id="KAE8150998.1"/>
    </source>
</evidence>
<dbReference type="PRINTS" id="PR00053">
    <property type="entry name" value="FORKHEAD"/>
</dbReference>
<feature type="region of interest" description="Disordered" evidence="4">
    <location>
        <begin position="823"/>
        <end position="1028"/>
    </location>
</feature>
<dbReference type="InterPro" id="IPR036390">
    <property type="entry name" value="WH_DNA-bd_sf"/>
</dbReference>
<dbReference type="GO" id="GO:0005634">
    <property type="term" value="C:nucleus"/>
    <property type="evidence" value="ECO:0007669"/>
    <property type="project" value="UniProtKB-SubCell"/>
</dbReference>
<feature type="region of interest" description="Disordered" evidence="4">
    <location>
        <begin position="1"/>
        <end position="195"/>
    </location>
</feature>
<accession>A0A5N6TX81</accession>
<feature type="DNA-binding region" description="Fork-head" evidence="3">
    <location>
        <begin position="745"/>
        <end position="833"/>
    </location>
</feature>
<evidence type="ECO:0000256" key="3">
    <source>
        <dbReference type="PROSITE-ProRule" id="PRU00089"/>
    </source>
</evidence>
<feature type="compositionally biased region" description="Basic and acidic residues" evidence="4">
    <location>
        <begin position="556"/>
        <end position="571"/>
    </location>
</feature>
<dbReference type="GO" id="GO:0003700">
    <property type="term" value="F:DNA-binding transcription factor activity"/>
    <property type="evidence" value="ECO:0007669"/>
    <property type="project" value="InterPro"/>
</dbReference>
<feature type="compositionally biased region" description="Pro residues" evidence="4">
    <location>
        <begin position="887"/>
        <end position="907"/>
    </location>
</feature>
<feature type="compositionally biased region" description="Polar residues" evidence="4">
    <location>
        <begin position="335"/>
        <end position="344"/>
    </location>
</feature>
<feature type="compositionally biased region" description="Basic residues" evidence="4">
    <location>
        <begin position="677"/>
        <end position="686"/>
    </location>
</feature>
<feature type="compositionally biased region" description="Low complexity" evidence="4">
    <location>
        <begin position="948"/>
        <end position="967"/>
    </location>
</feature>
<name>A0A5N6TX81_ASPAV</name>
<dbReference type="Gene3D" id="2.60.200.20">
    <property type="match status" value="1"/>
</dbReference>
<feature type="compositionally biased region" description="Pro residues" evidence="4">
    <location>
        <begin position="852"/>
        <end position="861"/>
    </location>
</feature>
<dbReference type="EMBL" id="ML742080">
    <property type="protein sequence ID" value="KAE8150998.1"/>
    <property type="molecule type" value="Genomic_DNA"/>
</dbReference>
<keyword evidence="2 3" id="KW-0539">Nucleus</keyword>
<dbReference type="InterPro" id="IPR045178">
    <property type="entry name" value="Fhl1/FHA1"/>
</dbReference>
<evidence type="ECO:0000259" key="5">
    <source>
        <dbReference type="PROSITE" id="PS50006"/>
    </source>
</evidence>
<feature type="domain" description="Fork-head" evidence="6">
    <location>
        <begin position="745"/>
        <end position="833"/>
    </location>
</feature>
<dbReference type="GO" id="GO:0060962">
    <property type="term" value="P:regulation of ribosomal protein gene transcription by RNA polymerase II"/>
    <property type="evidence" value="ECO:0007669"/>
    <property type="project" value="InterPro"/>
</dbReference>
<proteinExistence type="predicted"/>
<dbReference type="SMART" id="SM00339">
    <property type="entry name" value="FH"/>
    <property type="match status" value="1"/>
</dbReference>
<dbReference type="SUPFAM" id="SSF49879">
    <property type="entry name" value="SMAD/FHA domain"/>
    <property type="match status" value="1"/>
</dbReference>
<feature type="compositionally biased region" description="Polar residues" evidence="4">
    <location>
        <begin position="1009"/>
        <end position="1026"/>
    </location>
</feature>
<dbReference type="InterPro" id="IPR008984">
    <property type="entry name" value="SMAD_FHA_dom_sf"/>
</dbReference>
<evidence type="ECO:0000256" key="1">
    <source>
        <dbReference type="ARBA" id="ARBA00023125"/>
    </source>
</evidence>
<feature type="domain" description="FHA" evidence="5">
    <location>
        <begin position="462"/>
        <end position="495"/>
    </location>
</feature>
<feature type="compositionally biased region" description="Pro residues" evidence="4">
    <location>
        <begin position="834"/>
        <end position="845"/>
    </location>
</feature>
<feature type="compositionally biased region" description="Pro residues" evidence="4">
    <location>
        <begin position="968"/>
        <end position="981"/>
    </location>
</feature>
<keyword evidence="1 3" id="KW-0238">DNA-binding</keyword>
<feature type="compositionally biased region" description="Polar residues" evidence="4">
    <location>
        <begin position="80"/>
        <end position="90"/>
    </location>
</feature>
<dbReference type="PROSITE" id="PS50006">
    <property type="entry name" value="FHA_DOMAIN"/>
    <property type="match status" value="1"/>
</dbReference>
<dbReference type="Proteomes" id="UP000325780">
    <property type="component" value="Unassembled WGS sequence"/>
</dbReference>
<organism evidence="7 8">
    <name type="scientific">Aspergillus avenaceus</name>
    <dbReference type="NCBI Taxonomy" id="36643"/>
    <lineage>
        <taxon>Eukaryota</taxon>
        <taxon>Fungi</taxon>
        <taxon>Dikarya</taxon>
        <taxon>Ascomycota</taxon>
        <taxon>Pezizomycotina</taxon>
        <taxon>Eurotiomycetes</taxon>
        <taxon>Eurotiomycetidae</taxon>
        <taxon>Eurotiales</taxon>
        <taxon>Aspergillaceae</taxon>
        <taxon>Aspergillus</taxon>
        <taxon>Aspergillus subgen. Circumdati</taxon>
    </lineage>
</organism>
<dbReference type="PROSITE" id="PS50039">
    <property type="entry name" value="FORK_HEAD_3"/>
    <property type="match status" value="1"/>
</dbReference>
<dbReference type="InterPro" id="IPR000253">
    <property type="entry name" value="FHA_dom"/>
</dbReference>
<reference evidence="7 8" key="1">
    <citation type="submission" date="2019-04" db="EMBL/GenBank/DDBJ databases">
        <title>Friends and foes A comparative genomics study of 23 Aspergillus species from section Flavi.</title>
        <authorList>
            <consortium name="DOE Joint Genome Institute"/>
            <person name="Kjaerbolling I."/>
            <person name="Vesth T."/>
            <person name="Frisvad J.C."/>
            <person name="Nybo J.L."/>
            <person name="Theobald S."/>
            <person name="Kildgaard S."/>
            <person name="Isbrandt T."/>
            <person name="Kuo A."/>
            <person name="Sato A."/>
            <person name="Lyhne E.K."/>
            <person name="Kogle M.E."/>
            <person name="Wiebenga A."/>
            <person name="Kun R.S."/>
            <person name="Lubbers R.J."/>
            <person name="Makela M.R."/>
            <person name="Barry K."/>
            <person name="Chovatia M."/>
            <person name="Clum A."/>
            <person name="Daum C."/>
            <person name="Haridas S."/>
            <person name="He G."/>
            <person name="LaButti K."/>
            <person name="Lipzen A."/>
            <person name="Mondo S."/>
            <person name="Riley R."/>
            <person name="Salamov A."/>
            <person name="Simmons B.A."/>
            <person name="Magnuson J.K."/>
            <person name="Henrissat B."/>
            <person name="Mortensen U.H."/>
            <person name="Larsen T.O."/>
            <person name="Devries R.P."/>
            <person name="Grigoriev I.V."/>
            <person name="Machida M."/>
            <person name="Baker S.E."/>
            <person name="Andersen M.R."/>
        </authorList>
    </citation>
    <scope>NUCLEOTIDE SEQUENCE [LARGE SCALE GENOMIC DNA]</scope>
    <source>
        <strain evidence="7 8">IBT 18842</strain>
    </source>
</reference>
<feature type="region of interest" description="Disordered" evidence="4">
    <location>
        <begin position="325"/>
        <end position="351"/>
    </location>
</feature>
<gene>
    <name evidence="7" type="ORF">BDV25DRAFT_153359</name>
</gene>
<dbReference type="PANTHER" id="PTHR21712:SF29">
    <property type="entry name" value="PRE-RRNA-PROCESSING PROTEIN FHL1"/>
    <property type="match status" value="1"/>
</dbReference>